<dbReference type="InterPro" id="IPR006665">
    <property type="entry name" value="OmpA-like"/>
</dbReference>
<dbReference type="PANTHER" id="PTHR30329:SF21">
    <property type="entry name" value="LIPOPROTEIN YIAD-RELATED"/>
    <property type="match status" value="1"/>
</dbReference>
<dbReference type="AlphaFoldDB" id="A0A1I7BWY8"/>
<sequence length="626" mass="71453">MKTHVFNKIAVVILLSSIIVSCTNTHILKGDRYYDALAYAKAIPHYEKAYEKRPDADIALKLADAYKRTGEYAKAEQLYAKAAGNDSKLSVDYACVLMANQKYDRAAELLSAYLTDHKDDNRARMLLQSCESVTDRYIDTTLYDLTPLELDEFTNTFSVMKYLNGIAFIADRKANRGKKQNPWTGDSYLDIYAMQPTENGGWTNPEMLLGDLNGPYHEGPAAFTKNGKEVYFTRSNYFKKKMEINDKRENNLKIFKATLVNNEWMNLVELPFNSDDYSVAHPTLSEDGNTMYFISDMPGGFGGSDIYKTTQVDQVWTAPENLGEDINTEGNEMFPFLDDQGSLFFSSDAHNSMGGLDVFVSHKKGDAWTKPENLNYPINTDKDDFGFMIDHKTRTGFVSSSRSDKDMIYQFTQNDPTFHLIGHAYKKGSGEPVKGVEVEITNRKTNEMIVATSDFEGYFKVKLEPESDYDIICRKIGCFAKTNEVSTVGLRYSTDLYADFEMEEIIINKPIVLNNIYYDFDKWNIRADATRVLDSLVQILNDNPTISIQLGSHTDVRGKRYYNQYLSNRRAKSVVDYLISKGIDENRLTWKGYGESEPINKCVEGVYCSDLEHEENRRTEFRVVKQ</sequence>
<dbReference type="Pfam" id="PF07676">
    <property type="entry name" value="PD40"/>
    <property type="match status" value="2"/>
</dbReference>
<dbReference type="InterPro" id="IPR006664">
    <property type="entry name" value="OMP_bac"/>
</dbReference>
<accession>A0A1I7BWY8</accession>
<name>A0A1I7BWY8_9FLAO</name>
<dbReference type="PROSITE" id="PS51123">
    <property type="entry name" value="OMPA_2"/>
    <property type="match status" value="1"/>
</dbReference>
<dbReference type="InterPro" id="IPR008969">
    <property type="entry name" value="CarboxyPept-like_regulatory"/>
</dbReference>
<evidence type="ECO:0000313" key="6">
    <source>
        <dbReference type="EMBL" id="SFT91694.1"/>
    </source>
</evidence>
<evidence type="ECO:0000256" key="4">
    <source>
        <dbReference type="PROSITE-ProRule" id="PRU00473"/>
    </source>
</evidence>
<dbReference type="STRING" id="477690.SAMN05216474_3153"/>
<dbReference type="PRINTS" id="PR01021">
    <property type="entry name" value="OMPADOMAIN"/>
</dbReference>
<evidence type="ECO:0000259" key="5">
    <source>
        <dbReference type="PROSITE" id="PS51123"/>
    </source>
</evidence>
<evidence type="ECO:0000313" key="7">
    <source>
        <dbReference type="Proteomes" id="UP000236454"/>
    </source>
</evidence>
<dbReference type="InterPro" id="IPR036737">
    <property type="entry name" value="OmpA-like_sf"/>
</dbReference>
<evidence type="ECO:0000256" key="2">
    <source>
        <dbReference type="ARBA" id="ARBA00023136"/>
    </source>
</evidence>
<protein>
    <submittedName>
        <fullName evidence="6">WD40-like Beta Propeller Repeat</fullName>
    </submittedName>
</protein>
<keyword evidence="7" id="KW-1185">Reference proteome</keyword>
<dbReference type="Pfam" id="PF13432">
    <property type="entry name" value="TPR_16"/>
    <property type="match status" value="1"/>
</dbReference>
<dbReference type="Gene3D" id="3.30.1330.60">
    <property type="entry name" value="OmpA-like domain"/>
    <property type="match status" value="1"/>
</dbReference>
<dbReference type="InterPro" id="IPR050330">
    <property type="entry name" value="Bact_OuterMem_StrucFunc"/>
</dbReference>
<dbReference type="PANTHER" id="PTHR30329">
    <property type="entry name" value="STATOR ELEMENT OF FLAGELLAR MOTOR COMPLEX"/>
    <property type="match status" value="1"/>
</dbReference>
<gene>
    <name evidence="6" type="ORF">SAMN05216474_3153</name>
</gene>
<keyword evidence="2 4" id="KW-0472">Membrane</keyword>
<dbReference type="EMBL" id="FPAS01000009">
    <property type="protein sequence ID" value="SFT91694.1"/>
    <property type="molecule type" value="Genomic_DNA"/>
</dbReference>
<feature type="domain" description="OmpA-like" evidence="5">
    <location>
        <begin position="501"/>
        <end position="626"/>
    </location>
</feature>
<dbReference type="SUPFAM" id="SSF49464">
    <property type="entry name" value="Carboxypeptidase regulatory domain-like"/>
    <property type="match status" value="1"/>
</dbReference>
<dbReference type="OrthoDB" id="9809364at2"/>
<dbReference type="Gene3D" id="2.60.40.1120">
    <property type="entry name" value="Carboxypeptidase-like, regulatory domain"/>
    <property type="match status" value="1"/>
</dbReference>
<comment type="subcellular location">
    <subcellularLocation>
        <location evidence="1">Cell outer membrane</location>
    </subcellularLocation>
</comment>
<dbReference type="Proteomes" id="UP000236454">
    <property type="component" value="Unassembled WGS sequence"/>
</dbReference>
<dbReference type="PROSITE" id="PS51257">
    <property type="entry name" value="PROKAR_LIPOPROTEIN"/>
    <property type="match status" value="1"/>
</dbReference>
<reference evidence="6 7" key="1">
    <citation type="submission" date="2016-10" db="EMBL/GenBank/DDBJ databases">
        <authorList>
            <person name="de Groot N.N."/>
        </authorList>
    </citation>
    <scope>NUCLEOTIDE SEQUENCE [LARGE SCALE GENOMIC DNA]</scope>
    <source>
        <strain evidence="6 7">CGMCC 1.7005</strain>
    </source>
</reference>
<dbReference type="SUPFAM" id="SSF103088">
    <property type="entry name" value="OmpA-like"/>
    <property type="match status" value="1"/>
</dbReference>
<dbReference type="InterPro" id="IPR011659">
    <property type="entry name" value="WD40"/>
</dbReference>
<dbReference type="Gene3D" id="1.25.40.10">
    <property type="entry name" value="Tetratricopeptide repeat domain"/>
    <property type="match status" value="1"/>
</dbReference>
<evidence type="ECO:0000256" key="1">
    <source>
        <dbReference type="ARBA" id="ARBA00004442"/>
    </source>
</evidence>
<dbReference type="SUPFAM" id="SSF82171">
    <property type="entry name" value="DPP6 N-terminal domain-like"/>
    <property type="match status" value="1"/>
</dbReference>
<dbReference type="CDD" id="cd07185">
    <property type="entry name" value="OmpA_C-like"/>
    <property type="match status" value="1"/>
</dbReference>
<evidence type="ECO:0000256" key="3">
    <source>
        <dbReference type="ARBA" id="ARBA00023237"/>
    </source>
</evidence>
<keyword evidence="3" id="KW-0998">Cell outer membrane</keyword>
<dbReference type="RefSeq" id="WP_090253416.1">
    <property type="nucleotide sequence ID" value="NZ_FPAS01000009.1"/>
</dbReference>
<dbReference type="GO" id="GO:0009279">
    <property type="term" value="C:cell outer membrane"/>
    <property type="evidence" value="ECO:0007669"/>
    <property type="project" value="UniProtKB-SubCell"/>
</dbReference>
<proteinExistence type="predicted"/>
<dbReference type="Pfam" id="PF00691">
    <property type="entry name" value="OmpA"/>
    <property type="match status" value="1"/>
</dbReference>
<organism evidence="6 7">
    <name type="scientific">Lishizhenia tianjinensis</name>
    <dbReference type="NCBI Taxonomy" id="477690"/>
    <lineage>
        <taxon>Bacteria</taxon>
        <taxon>Pseudomonadati</taxon>
        <taxon>Bacteroidota</taxon>
        <taxon>Flavobacteriia</taxon>
        <taxon>Flavobacteriales</taxon>
        <taxon>Crocinitomicaceae</taxon>
        <taxon>Lishizhenia</taxon>
    </lineage>
</organism>
<dbReference type="SUPFAM" id="SSF48452">
    <property type="entry name" value="TPR-like"/>
    <property type="match status" value="1"/>
</dbReference>
<dbReference type="InterPro" id="IPR011990">
    <property type="entry name" value="TPR-like_helical_dom_sf"/>
</dbReference>